<dbReference type="ExpressionAtlas" id="A0A6I8UK36">
    <property type="expression patterns" value="baseline"/>
</dbReference>
<feature type="region of interest" description="Disordered" evidence="1">
    <location>
        <begin position="214"/>
        <end position="238"/>
    </location>
</feature>
<evidence type="ECO:0000256" key="1">
    <source>
        <dbReference type="SAM" id="MobiDB-lite"/>
    </source>
</evidence>
<dbReference type="AlphaFoldDB" id="A0A6I8UK36"/>
<organism evidence="2 3">
    <name type="scientific">Drosophila pseudoobscura pseudoobscura</name>
    <name type="common">Fruit fly</name>
    <dbReference type="NCBI Taxonomy" id="46245"/>
    <lineage>
        <taxon>Eukaryota</taxon>
        <taxon>Metazoa</taxon>
        <taxon>Ecdysozoa</taxon>
        <taxon>Arthropoda</taxon>
        <taxon>Hexapoda</taxon>
        <taxon>Insecta</taxon>
        <taxon>Pterygota</taxon>
        <taxon>Neoptera</taxon>
        <taxon>Endopterygota</taxon>
        <taxon>Diptera</taxon>
        <taxon>Brachycera</taxon>
        <taxon>Muscomorpha</taxon>
        <taxon>Ephydroidea</taxon>
        <taxon>Drosophilidae</taxon>
        <taxon>Drosophila</taxon>
        <taxon>Sophophora</taxon>
    </lineage>
</organism>
<feature type="compositionally biased region" description="Low complexity" evidence="1">
    <location>
        <begin position="214"/>
        <end position="232"/>
    </location>
</feature>
<protein>
    <submittedName>
        <fullName evidence="3">Uncharacterized protein Boh2</fullName>
    </submittedName>
</protein>
<dbReference type="InParanoid" id="A0A6I8UK36"/>
<feature type="region of interest" description="Disordered" evidence="1">
    <location>
        <begin position="1"/>
        <end position="29"/>
    </location>
</feature>
<evidence type="ECO:0000313" key="3">
    <source>
        <dbReference type="RefSeq" id="XP_001356800.3"/>
    </source>
</evidence>
<dbReference type="Proteomes" id="UP000001819">
    <property type="component" value="Chromosome 4"/>
</dbReference>
<proteinExistence type="predicted"/>
<name>A0A6I8UK36_DROPS</name>
<keyword evidence="2" id="KW-1185">Reference proteome</keyword>
<dbReference type="FunCoup" id="A0A6I8UK36">
    <property type="interactions" value="55"/>
</dbReference>
<accession>A0A6I8UK36</accession>
<sequence length="264" mass="27345">MQQQPGTPGAPNNSAASTTTSSGGDWASRGCNTPGCTVSTVVEKTKRKCSQFVSSPYVMPKPVLVNGTTSVFQVGGEMAKMVDIPSISNASGGDCGKPIYRIKPGTHAHVINFVLIDEGSDSLEKAMSGDQEAMRMVIDSQRESAIGKLNKMVACHRGAAVAAKPTSQPPPQPATPAASHVHVTTPQIHPDFSIASVEGAVPFTGAAKKPAAAPTVAPARAQARAPAPTAVASHPTPNSTLGRLQAEGLQLRRTVTLLEEAPRR</sequence>
<dbReference type="KEGG" id="dpo:4817250"/>
<reference evidence="3" key="1">
    <citation type="submission" date="2025-08" db="UniProtKB">
        <authorList>
            <consortium name="RefSeq"/>
        </authorList>
    </citation>
    <scope>IDENTIFICATION</scope>
    <source>
        <strain evidence="3">MV-25-SWS-2005</strain>
        <tissue evidence="3">Whole body</tissue>
    </source>
</reference>
<evidence type="ECO:0000313" key="2">
    <source>
        <dbReference type="Proteomes" id="UP000001819"/>
    </source>
</evidence>
<dbReference type="RefSeq" id="XP_001356800.3">
    <property type="nucleotide sequence ID" value="XM_001356764.4"/>
</dbReference>
<feature type="compositionally biased region" description="Low complexity" evidence="1">
    <location>
        <begin position="9"/>
        <end position="24"/>
    </location>
</feature>
<gene>
    <name evidence="3" type="primary">Boh2</name>
</gene>